<feature type="transmembrane region" description="Helical" evidence="1">
    <location>
        <begin position="129"/>
        <end position="151"/>
    </location>
</feature>
<keyword evidence="1" id="KW-0472">Membrane</keyword>
<dbReference type="EMBL" id="UGHV01000001">
    <property type="protein sequence ID" value="STO96449.1"/>
    <property type="molecule type" value="Genomic_DNA"/>
</dbReference>
<feature type="transmembrane region" description="Helical" evidence="1">
    <location>
        <begin position="166"/>
        <end position="185"/>
    </location>
</feature>
<dbReference type="Pfam" id="PF02592">
    <property type="entry name" value="Vut_1"/>
    <property type="match status" value="1"/>
</dbReference>
<dbReference type="GO" id="GO:0022857">
    <property type="term" value="F:transmembrane transporter activity"/>
    <property type="evidence" value="ECO:0007669"/>
    <property type="project" value="UniProtKB-UniRule"/>
</dbReference>
<feature type="transmembrane region" description="Helical" evidence="1">
    <location>
        <begin position="72"/>
        <end position="89"/>
    </location>
</feature>
<dbReference type="OrthoDB" id="7065604at2"/>
<comment type="subcellular location">
    <subcellularLocation>
        <location evidence="1">Cell membrane</location>
        <topology evidence="1">Multi-pass membrane protein</topology>
    </subcellularLocation>
</comment>
<keyword evidence="1" id="KW-0813">Transport</keyword>
<comment type="function">
    <text evidence="1">Involved in the import of queuosine (Q) precursors, required for Q precursor salvage.</text>
</comment>
<sequence length="195" mass="21989">MKPLESTFTPPAKMPLKVLIIAACLLSLIVIAANYSVQFHLGDTPLTFGALTYPFSFLLLDILSEKYRRADVTKVIALAICIAFYPSYLSATTQIALASIAAFCISQPVDVAIFYAFKRFFPKLWWLRNGFSTIFAQSFDTLIFFSFAFWGVKSFSECMDMAAADYTIKAIVGIMNTPLFYILAIRAKRLWRHLT</sequence>
<keyword evidence="1" id="KW-1003">Cell membrane</keyword>
<evidence type="ECO:0000313" key="2">
    <source>
        <dbReference type="EMBL" id="STO96449.1"/>
    </source>
</evidence>
<dbReference type="HAMAP" id="MF_02088">
    <property type="entry name" value="Q_prec_transport"/>
    <property type="match status" value="1"/>
</dbReference>
<proteinExistence type="inferred from homology"/>
<evidence type="ECO:0000313" key="3">
    <source>
        <dbReference type="Proteomes" id="UP000254841"/>
    </source>
</evidence>
<dbReference type="Proteomes" id="UP000254841">
    <property type="component" value="Unassembled WGS sequence"/>
</dbReference>
<reference evidence="2 3" key="1">
    <citation type="submission" date="2018-06" db="EMBL/GenBank/DDBJ databases">
        <authorList>
            <consortium name="Pathogen Informatics"/>
            <person name="Doyle S."/>
        </authorList>
    </citation>
    <scope>NUCLEOTIDE SEQUENCE [LARGE SCALE GENOMIC DNA]</scope>
    <source>
        <strain evidence="2 3">NCTC12410</strain>
    </source>
</reference>
<evidence type="ECO:0000256" key="1">
    <source>
        <dbReference type="HAMAP-Rule" id="MF_02088"/>
    </source>
</evidence>
<dbReference type="PANTHER" id="PTHR34300:SF2">
    <property type="entry name" value="QUEUOSINE PRECURSOR TRANSPORTER-RELATED"/>
    <property type="match status" value="1"/>
</dbReference>
<dbReference type="InterPro" id="IPR003744">
    <property type="entry name" value="YhhQ"/>
</dbReference>
<name>A0A377J271_9HELI</name>
<protein>
    <recommendedName>
        <fullName evidence="1">Probable queuosine precursor transporter</fullName>
        <shortName evidence="1">Q precursor transporter</shortName>
    </recommendedName>
</protein>
<keyword evidence="1" id="KW-1133">Transmembrane helix</keyword>
<comment type="similarity">
    <text evidence="1">Belongs to the vitamin uptake transporter (VUT/ECF) (TC 2.A.88) family. Q precursor transporter subfamily.</text>
</comment>
<dbReference type="RefSeq" id="WP_115010782.1">
    <property type="nucleotide sequence ID" value="NZ_UGHV01000001.1"/>
</dbReference>
<dbReference type="PANTHER" id="PTHR34300">
    <property type="entry name" value="QUEUOSINE PRECURSOR TRANSPORTER-RELATED"/>
    <property type="match status" value="1"/>
</dbReference>
<dbReference type="NCBIfam" id="TIGR00697">
    <property type="entry name" value="queuosine precursor transporter"/>
    <property type="match status" value="1"/>
</dbReference>
<organism evidence="2 3">
    <name type="scientific">Helicobacter canis</name>
    <dbReference type="NCBI Taxonomy" id="29419"/>
    <lineage>
        <taxon>Bacteria</taxon>
        <taxon>Pseudomonadati</taxon>
        <taxon>Campylobacterota</taxon>
        <taxon>Epsilonproteobacteria</taxon>
        <taxon>Campylobacterales</taxon>
        <taxon>Helicobacteraceae</taxon>
        <taxon>Helicobacter</taxon>
    </lineage>
</organism>
<dbReference type="AlphaFoldDB" id="A0A377J271"/>
<accession>A0A377J271</accession>
<feature type="transmembrane region" description="Helical" evidence="1">
    <location>
        <begin position="95"/>
        <end position="117"/>
    </location>
</feature>
<keyword evidence="1" id="KW-0812">Transmembrane</keyword>
<dbReference type="GO" id="GO:0005886">
    <property type="term" value="C:plasma membrane"/>
    <property type="evidence" value="ECO:0007669"/>
    <property type="project" value="UniProtKB-SubCell"/>
</dbReference>
<gene>
    <name evidence="2" type="primary">yhhQ</name>
    <name evidence="2" type="ORF">NCTC12410_00261</name>
</gene>